<sequence length="465" mass="53560">MKLHQESNSKRKSSVSIQTDDLSRSSSIFNLNSMSLDEIRLHYQSTLKFLNICHDFMNNVLIGDCPRLDFRVPEVPNYFNCLDMLFNGKNLESCKTAFDFKEMVPNTTISSSEKNFFTDKCGVSPSRLVKSEKDIHTKQKELKALSNTFEEILKTCNEFENKSLEFLLKNDVPLNEPPAFLRDETKREIRENFERGDQKEESPREAFNLLQYSLKQYNHDKSDSDYSPVPSPSQMSRVSIDESRNSSLIILNQVAQSPKKVNEMFKKISRENYEQNRTNSRIRVFDESRAEFSSCESIILTDEEFFKKKSSKPSKNLQIDFSKPETWKSGRLGKFLIFINNGDIKLHLAKVSGDEFMAKANPLKLNDKDKSTTDENVLRRIGLFTGQGEIRPDVISILEEKQRLSCSQNKTKNVKFRSERKFDMEVRFKNVKLSESASDESLLFSGTPSSTCSTISDSDLLNKEL</sequence>
<evidence type="ECO:0000313" key="2">
    <source>
        <dbReference type="EMBL" id="KAL1498170.1"/>
    </source>
</evidence>
<gene>
    <name evidence="2" type="ORF">ABEB36_009012</name>
</gene>
<dbReference type="AlphaFoldDB" id="A0ABD1ENU0"/>
<organism evidence="2 3">
    <name type="scientific">Hypothenemus hampei</name>
    <name type="common">Coffee berry borer</name>
    <dbReference type="NCBI Taxonomy" id="57062"/>
    <lineage>
        <taxon>Eukaryota</taxon>
        <taxon>Metazoa</taxon>
        <taxon>Ecdysozoa</taxon>
        <taxon>Arthropoda</taxon>
        <taxon>Hexapoda</taxon>
        <taxon>Insecta</taxon>
        <taxon>Pterygota</taxon>
        <taxon>Neoptera</taxon>
        <taxon>Endopterygota</taxon>
        <taxon>Coleoptera</taxon>
        <taxon>Polyphaga</taxon>
        <taxon>Cucujiformia</taxon>
        <taxon>Curculionidae</taxon>
        <taxon>Scolytinae</taxon>
        <taxon>Hypothenemus</taxon>
    </lineage>
</organism>
<evidence type="ECO:0000256" key="1">
    <source>
        <dbReference type="SAM" id="Coils"/>
    </source>
</evidence>
<reference evidence="2 3" key="1">
    <citation type="submission" date="2024-05" db="EMBL/GenBank/DDBJ databases">
        <title>Genetic variation in Jamaican populations of the coffee berry borer (Hypothenemus hampei).</title>
        <authorList>
            <person name="Errbii M."/>
            <person name="Myrie A."/>
        </authorList>
    </citation>
    <scope>NUCLEOTIDE SEQUENCE [LARGE SCALE GENOMIC DNA]</scope>
    <source>
        <strain evidence="2">JA-Hopewell-2020-01-JO</strain>
        <tissue evidence="2">Whole body</tissue>
    </source>
</reference>
<evidence type="ECO:0000313" key="3">
    <source>
        <dbReference type="Proteomes" id="UP001566132"/>
    </source>
</evidence>
<keyword evidence="1" id="KW-0175">Coiled coil</keyword>
<accession>A0ABD1ENU0</accession>
<feature type="coiled-coil region" evidence="1">
    <location>
        <begin position="128"/>
        <end position="162"/>
    </location>
</feature>
<dbReference type="EMBL" id="JBDJPC010000006">
    <property type="protein sequence ID" value="KAL1498170.1"/>
    <property type="molecule type" value="Genomic_DNA"/>
</dbReference>
<comment type="caution">
    <text evidence="2">The sequence shown here is derived from an EMBL/GenBank/DDBJ whole genome shotgun (WGS) entry which is preliminary data.</text>
</comment>
<name>A0ABD1ENU0_HYPHA</name>
<proteinExistence type="predicted"/>
<keyword evidence="3" id="KW-1185">Reference proteome</keyword>
<dbReference type="Proteomes" id="UP001566132">
    <property type="component" value="Unassembled WGS sequence"/>
</dbReference>
<protein>
    <submittedName>
        <fullName evidence="2">Uncharacterized protein</fullName>
    </submittedName>
</protein>